<dbReference type="Pfam" id="PF00072">
    <property type="entry name" value="Response_reg"/>
    <property type="match status" value="1"/>
</dbReference>
<keyword evidence="3" id="KW-0805">Transcription regulation</keyword>
<keyword evidence="11" id="KW-1185">Reference proteome</keyword>
<organism evidence="10 11">
    <name type="scientific">Pseudaeromonas paramecii</name>
    <dbReference type="NCBI Taxonomy" id="2138166"/>
    <lineage>
        <taxon>Bacteria</taxon>
        <taxon>Pseudomonadati</taxon>
        <taxon>Pseudomonadota</taxon>
        <taxon>Gammaproteobacteria</taxon>
        <taxon>Aeromonadales</taxon>
        <taxon>Aeromonadaceae</taxon>
        <taxon>Pseudaeromonas</taxon>
    </lineage>
</organism>
<gene>
    <name evidence="10" type="ORF">GCM10023095_09110</name>
</gene>
<evidence type="ECO:0000256" key="5">
    <source>
        <dbReference type="ARBA" id="ARBA00023163"/>
    </source>
</evidence>
<dbReference type="PANTHER" id="PTHR48111">
    <property type="entry name" value="REGULATOR OF RPOS"/>
    <property type="match status" value="1"/>
</dbReference>
<keyword evidence="1 6" id="KW-0597">Phosphoprotein</keyword>
<evidence type="ECO:0000259" key="8">
    <source>
        <dbReference type="PROSITE" id="PS50110"/>
    </source>
</evidence>
<dbReference type="PROSITE" id="PS51755">
    <property type="entry name" value="OMPR_PHOB"/>
    <property type="match status" value="1"/>
</dbReference>
<dbReference type="Gene3D" id="3.40.50.2300">
    <property type="match status" value="1"/>
</dbReference>
<dbReference type="InterPro" id="IPR001789">
    <property type="entry name" value="Sig_transdc_resp-reg_receiver"/>
</dbReference>
<dbReference type="Pfam" id="PF00486">
    <property type="entry name" value="Trans_reg_C"/>
    <property type="match status" value="1"/>
</dbReference>
<feature type="modified residue" description="4-aspartylphosphate" evidence="6">
    <location>
        <position position="51"/>
    </location>
</feature>
<evidence type="ECO:0000256" key="4">
    <source>
        <dbReference type="ARBA" id="ARBA00023125"/>
    </source>
</evidence>
<dbReference type="InterPro" id="IPR036388">
    <property type="entry name" value="WH-like_DNA-bd_sf"/>
</dbReference>
<dbReference type="InterPro" id="IPR016032">
    <property type="entry name" value="Sig_transdc_resp-reg_C-effctor"/>
</dbReference>
<accession>A0ABP8Q3A3</accession>
<comment type="caution">
    <text evidence="10">The sequence shown here is derived from an EMBL/GenBank/DDBJ whole genome shotgun (WGS) entry which is preliminary data.</text>
</comment>
<dbReference type="PROSITE" id="PS50110">
    <property type="entry name" value="RESPONSE_REGULATORY"/>
    <property type="match status" value="1"/>
</dbReference>
<feature type="domain" description="OmpR/PhoB-type" evidence="9">
    <location>
        <begin position="124"/>
        <end position="221"/>
    </location>
</feature>
<dbReference type="SMART" id="SM00862">
    <property type="entry name" value="Trans_reg_C"/>
    <property type="match status" value="1"/>
</dbReference>
<keyword evidence="4 7" id="KW-0238">DNA-binding</keyword>
<dbReference type="CDD" id="cd00383">
    <property type="entry name" value="trans_reg_C"/>
    <property type="match status" value="1"/>
</dbReference>
<proteinExistence type="predicted"/>
<evidence type="ECO:0000259" key="9">
    <source>
        <dbReference type="PROSITE" id="PS51755"/>
    </source>
</evidence>
<dbReference type="RefSeq" id="WP_345010522.1">
    <property type="nucleotide sequence ID" value="NZ_BAABFC010000006.1"/>
</dbReference>
<evidence type="ECO:0000256" key="6">
    <source>
        <dbReference type="PROSITE-ProRule" id="PRU00169"/>
    </source>
</evidence>
<reference evidence="11" key="1">
    <citation type="journal article" date="2019" name="Int. J. Syst. Evol. Microbiol.">
        <title>The Global Catalogue of Microorganisms (GCM) 10K type strain sequencing project: providing services to taxonomists for standard genome sequencing and annotation.</title>
        <authorList>
            <consortium name="The Broad Institute Genomics Platform"/>
            <consortium name="The Broad Institute Genome Sequencing Center for Infectious Disease"/>
            <person name="Wu L."/>
            <person name="Ma J."/>
        </authorList>
    </citation>
    <scope>NUCLEOTIDE SEQUENCE [LARGE SCALE GENOMIC DNA]</scope>
    <source>
        <strain evidence="11">JCM 32226</strain>
    </source>
</reference>
<dbReference type="InterPro" id="IPR039420">
    <property type="entry name" value="WalR-like"/>
</dbReference>
<evidence type="ECO:0000256" key="7">
    <source>
        <dbReference type="PROSITE-ProRule" id="PRU01091"/>
    </source>
</evidence>
<sequence>MKILLVEDDKLLNHHLKTILQEAGNQVYAASRADEALHYTQDYPVDVAIVDLGLPDCDGLLLIQQLRERQIGFPILVLTARGNWQDKVAGLDAGADDYMVKPFNKDELMARLNALVRRSAGFISPKVTAGHYQLDLTRKELTIDGEPMALTHFEYTILEFLMRHSGQVISKQQLMDQLYDDGEGDPNTLEVLISRLRKKLDPEGDLQPISTIRRQGYLFNLPCQ</sequence>
<evidence type="ECO:0000256" key="3">
    <source>
        <dbReference type="ARBA" id="ARBA00023015"/>
    </source>
</evidence>
<keyword evidence="2" id="KW-0902">Two-component regulatory system</keyword>
<evidence type="ECO:0000313" key="11">
    <source>
        <dbReference type="Proteomes" id="UP001501321"/>
    </source>
</evidence>
<feature type="DNA-binding region" description="OmpR/PhoB-type" evidence="7">
    <location>
        <begin position="124"/>
        <end position="221"/>
    </location>
</feature>
<dbReference type="InterPro" id="IPR001867">
    <property type="entry name" value="OmpR/PhoB-type_DNA-bd"/>
</dbReference>
<protein>
    <submittedName>
        <fullName evidence="10">Response regulator</fullName>
    </submittedName>
</protein>
<name>A0ABP8Q3A3_9GAMM</name>
<dbReference type="InterPro" id="IPR011006">
    <property type="entry name" value="CheY-like_superfamily"/>
</dbReference>
<keyword evidence="5" id="KW-0804">Transcription</keyword>
<feature type="domain" description="Response regulatory" evidence="8">
    <location>
        <begin position="2"/>
        <end position="116"/>
    </location>
</feature>
<dbReference type="Gene3D" id="6.10.250.690">
    <property type="match status" value="1"/>
</dbReference>
<dbReference type="SMART" id="SM00448">
    <property type="entry name" value="REC"/>
    <property type="match status" value="1"/>
</dbReference>
<dbReference type="Proteomes" id="UP001501321">
    <property type="component" value="Unassembled WGS sequence"/>
</dbReference>
<dbReference type="EMBL" id="BAABFC010000006">
    <property type="protein sequence ID" value="GAA4495593.1"/>
    <property type="molecule type" value="Genomic_DNA"/>
</dbReference>
<evidence type="ECO:0000256" key="2">
    <source>
        <dbReference type="ARBA" id="ARBA00023012"/>
    </source>
</evidence>
<evidence type="ECO:0000256" key="1">
    <source>
        <dbReference type="ARBA" id="ARBA00022553"/>
    </source>
</evidence>
<evidence type="ECO:0000313" key="10">
    <source>
        <dbReference type="EMBL" id="GAA4495593.1"/>
    </source>
</evidence>
<dbReference type="SUPFAM" id="SSF52172">
    <property type="entry name" value="CheY-like"/>
    <property type="match status" value="1"/>
</dbReference>
<dbReference type="PANTHER" id="PTHR48111:SF71">
    <property type="entry name" value="TRANSCRIPTIONAL REGULATORY PROTEIN PHOP"/>
    <property type="match status" value="1"/>
</dbReference>
<dbReference type="Gene3D" id="1.10.10.10">
    <property type="entry name" value="Winged helix-like DNA-binding domain superfamily/Winged helix DNA-binding domain"/>
    <property type="match status" value="1"/>
</dbReference>
<dbReference type="SUPFAM" id="SSF46894">
    <property type="entry name" value="C-terminal effector domain of the bipartite response regulators"/>
    <property type="match status" value="1"/>
</dbReference>